<evidence type="ECO:0000313" key="3">
    <source>
        <dbReference type="Proteomes" id="UP000675781"/>
    </source>
</evidence>
<feature type="region of interest" description="Disordered" evidence="1">
    <location>
        <begin position="226"/>
        <end position="246"/>
    </location>
</feature>
<feature type="compositionally biased region" description="Basic residues" evidence="1">
    <location>
        <begin position="563"/>
        <end position="572"/>
    </location>
</feature>
<protein>
    <submittedName>
        <fullName evidence="2">Uncharacterized protein</fullName>
    </submittedName>
</protein>
<dbReference type="EMBL" id="JAGSOG010000140">
    <property type="protein sequence ID" value="MBR7836403.1"/>
    <property type="molecule type" value="Genomic_DNA"/>
</dbReference>
<organism evidence="2 3">
    <name type="scientific">Actinospica durhamensis</name>
    <dbReference type="NCBI Taxonomy" id="1508375"/>
    <lineage>
        <taxon>Bacteria</taxon>
        <taxon>Bacillati</taxon>
        <taxon>Actinomycetota</taxon>
        <taxon>Actinomycetes</taxon>
        <taxon>Catenulisporales</taxon>
        <taxon>Actinospicaceae</taxon>
        <taxon>Actinospica</taxon>
    </lineage>
</organism>
<dbReference type="RefSeq" id="WP_212530881.1">
    <property type="nucleotide sequence ID" value="NZ_JAGSOG010000140.1"/>
</dbReference>
<reference evidence="2" key="1">
    <citation type="submission" date="2021-04" db="EMBL/GenBank/DDBJ databases">
        <title>Genome based classification of Actinospica acidithermotolerans sp. nov., an actinobacterium isolated from an Indonesian hot spring.</title>
        <authorList>
            <person name="Kusuma A.B."/>
            <person name="Putra K.E."/>
            <person name="Nafisah S."/>
            <person name="Loh J."/>
            <person name="Nouioui I."/>
            <person name="Goodfellow M."/>
        </authorList>
    </citation>
    <scope>NUCLEOTIDE SEQUENCE</scope>
    <source>
        <strain evidence="2">CSCA 57</strain>
    </source>
</reference>
<feature type="region of interest" description="Disordered" evidence="1">
    <location>
        <begin position="552"/>
        <end position="590"/>
    </location>
</feature>
<sequence length="590" mass="64454">MSPDEFGPGRAAALEKLRAHRRRIADADVEQVTARVRSAGLDSLIEPWLTAERGRPATLTGTALLVGMFLAADEYSGKVQLVQVTDTLYFKISPRMRERLGVAANPDTDDGFEAAYAVVRRRFHRLARACDPSALPKNTRLDKAEAARIEAEADHDLLAVKRDRLIELTNLILEDSLVDARPLLDAHWDGSGSVDGTAVRAYSKGVRSKGPVTATDPDAAWHVRTGDHAEHEATTGNGEKRGGTRQGRATYKYAYEATLAIARNPLRDGAPQPDGTPEPTVIPALVLGFVLDKPGHDPGGNAIAALSDVRGRGYTPGWMAGDRLFNNSEPERFQLPLRALGYRPVFDYTAGDLGIQDGAGGAKQVEGAWYCPHMPESLVEATTELKDERIDPQTWQHRVNARAPYRLVPKQAPDQDGCQRFLCPAAAGKLHCPLKPPLPPGHPRRHLLPIVTPEPSPVDPPKICTQDSITITPEAGAKHAQDLAYGSEEWAKIYFRLRNSVEGINGFAKDPVHEAIESGATRRIRGIAPASILLAFQLHHVNTRKLATWADTLEGENGEPPRRRPTRRRKSKPLGTWTPAGHLDREPAAA</sequence>
<evidence type="ECO:0000256" key="1">
    <source>
        <dbReference type="SAM" id="MobiDB-lite"/>
    </source>
</evidence>
<comment type="caution">
    <text evidence="2">The sequence shown here is derived from an EMBL/GenBank/DDBJ whole genome shotgun (WGS) entry which is preliminary data.</text>
</comment>
<keyword evidence="3" id="KW-1185">Reference proteome</keyword>
<name>A0A941ETY7_9ACTN</name>
<evidence type="ECO:0000313" key="2">
    <source>
        <dbReference type="EMBL" id="MBR7836403.1"/>
    </source>
</evidence>
<dbReference type="AlphaFoldDB" id="A0A941ETY7"/>
<dbReference type="Proteomes" id="UP000675781">
    <property type="component" value="Unassembled WGS sequence"/>
</dbReference>
<proteinExistence type="predicted"/>
<gene>
    <name evidence="2" type="ORF">KDL01_24205</name>
</gene>
<accession>A0A941ETY7</accession>
<feature type="compositionally biased region" description="Basic and acidic residues" evidence="1">
    <location>
        <begin position="226"/>
        <end position="242"/>
    </location>
</feature>